<dbReference type="Proteomes" id="UP000297814">
    <property type="component" value="Unassembled WGS sequence"/>
</dbReference>
<dbReference type="EMBL" id="PQXK01000090">
    <property type="protein sequence ID" value="TGO37742.1"/>
    <property type="molecule type" value="Genomic_DNA"/>
</dbReference>
<sequence>MAVQSFSITASNSMVTTLSFNRNTRPLISASNWLQKRSCGHGTYNRISEDPYLLNLIGVGGLELASESVIEVTRAYW</sequence>
<evidence type="ECO:0000313" key="1">
    <source>
        <dbReference type="EMBL" id="TGO37742.1"/>
    </source>
</evidence>
<accession>A0A4Z1GQM5</accession>
<comment type="caution">
    <text evidence="1">The sequence shown here is derived from an EMBL/GenBank/DDBJ whole genome shotgun (WGS) entry which is preliminary data.</text>
</comment>
<gene>
    <name evidence="1" type="ORF">BHYA_0090g00320</name>
</gene>
<keyword evidence="2" id="KW-1185">Reference proteome</keyword>
<protein>
    <submittedName>
        <fullName evidence="1">Uncharacterized protein</fullName>
    </submittedName>
</protein>
<name>A0A4Z1GQM5_9HELO</name>
<organism evidence="1 2">
    <name type="scientific">Botrytis hyacinthi</name>
    <dbReference type="NCBI Taxonomy" id="278943"/>
    <lineage>
        <taxon>Eukaryota</taxon>
        <taxon>Fungi</taxon>
        <taxon>Dikarya</taxon>
        <taxon>Ascomycota</taxon>
        <taxon>Pezizomycotina</taxon>
        <taxon>Leotiomycetes</taxon>
        <taxon>Helotiales</taxon>
        <taxon>Sclerotiniaceae</taxon>
        <taxon>Botrytis</taxon>
    </lineage>
</organism>
<dbReference type="AlphaFoldDB" id="A0A4Z1GQM5"/>
<reference evidence="1 2" key="1">
    <citation type="submission" date="2017-12" db="EMBL/GenBank/DDBJ databases">
        <title>Comparative genomics of Botrytis spp.</title>
        <authorList>
            <person name="Valero-Jimenez C.A."/>
            <person name="Tapia P."/>
            <person name="Veloso J."/>
            <person name="Silva-Moreno E."/>
            <person name="Staats M."/>
            <person name="Valdes J.H."/>
            <person name="Van Kan J.A.L."/>
        </authorList>
    </citation>
    <scope>NUCLEOTIDE SEQUENCE [LARGE SCALE GENOMIC DNA]</scope>
    <source>
        <strain evidence="1 2">Bh0001</strain>
    </source>
</reference>
<evidence type="ECO:0000313" key="2">
    <source>
        <dbReference type="Proteomes" id="UP000297814"/>
    </source>
</evidence>
<proteinExistence type="predicted"/>